<dbReference type="CDD" id="cd23836">
    <property type="entry name" value="DRWD-C_CENP-O"/>
    <property type="match status" value="1"/>
</dbReference>
<evidence type="ECO:0000256" key="1">
    <source>
        <dbReference type="ARBA" id="ARBA00004123"/>
    </source>
</evidence>
<gene>
    <name evidence="10" type="primary">CENPO</name>
</gene>
<keyword evidence="5" id="KW-0158">Chromosome</keyword>
<evidence type="ECO:0000313" key="10">
    <source>
        <dbReference type="RefSeq" id="XP_015284985.1"/>
    </source>
</evidence>
<dbReference type="PANTHER" id="PTHR14582">
    <property type="entry name" value="INNER KINETOCHORE SUBUNIT MAL2"/>
    <property type="match status" value="1"/>
</dbReference>
<keyword evidence="7" id="KW-0137">Centromere</keyword>
<dbReference type="PANTHER" id="PTHR14582:SF1">
    <property type="entry name" value="CENTROMERE PROTEIN O"/>
    <property type="match status" value="1"/>
</dbReference>
<evidence type="ECO:0000256" key="4">
    <source>
        <dbReference type="ARBA" id="ARBA00016395"/>
    </source>
</evidence>
<feature type="region of interest" description="Disordered" evidence="8">
    <location>
        <begin position="54"/>
        <end position="87"/>
    </location>
</feature>
<organism evidence="9 10">
    <name type="scientific">Gekko japonicus</name>
    <name type="common">Schlegel's Japanese gecko</name>
    <dbReference type="NCBI Taxonomy" id="146911"/>
    <lineage>
        <taxon>Eukaryota</taxon>
        <taxon>Metazoa</taxon>
        <taxon>Chordata</taxon>
        <taxon>Craniata</taxon>
        <taxon>Vertebrata</taxon>
        <taxon>Euteleostomi</taxon>
        <taxon>Lepidosauria</taxon>
        <taxon>Squamata</taxon>
        <taxon>Bifurcata</taxon>
        <taxon>Gekkota</taxon>
        <taxon>Gekkonidae</taxon>
        <taxon>Gekkoninae</taxon>
        <taxon>Gekko</taxon>
    </lineage>
</organism>
<keyword evidence="6" id="KW-0539">Nucleus</keyword>
<dbReference type="GeneID" id="107125971"/>
<comment type="subcellular location">
    <subcellularLocation>
        <location evidence="2">Chromosome</location>
        <location evidence="2">Centromere</location>
    </subcellularLocation>
    <subcellularLocation>
        <location evidence="1">Nucleus</location>
    </subcellularLocation>
</comment>
<comment type="similarity">
    <text evidence="3">Belongs to the CENP-O/MCM21 family.</text>
</comment>
<name>A0ABM1LG98_GEKJA</name>
<evidence type="ECO:0000256" key="5">
    <source>
        <dbReference type="ARBA" id="ARBA00022454"/>
    </source>
</evidence>
<evidence type="ECO:0000256" key="7">
    <source>
        <dbReference type="ARBA" id="ARBA00023328"/>
    </source>
</evidence>
<evidence type="ECO:0000313" key="9">
    <source>
        <dbReference type="Proteomes" id="UP000694871"/>
    </source>
</evidence>
<dbReference type="CDD" id="cd23835">
    <property type="entry name" value="DRWD-N_CENP-O"/>
    <property type="match status" value="1"/>
</dbReference>
<protein>
    <recommendedName>
        <fullName evidence="4">Centromere protein O</fullName>
    </recommendedName>
</protein>
<proteinExistence type="inferred from homology"/>
<dbReference type="RefSeq" id="XP_015284985.1">
    <property type="nucleotide sequence ID" value="XM_015429499.1"/>
</dbReference>
<evidence type="ECO:0000256" key="6">
    <source>
        <dbReference type="ARBA" id="ARBA00023242"/>
    </source>
</evidence>
<accession>A0ABM1LG98</accession>
<evidence type="ECO:0000256" key="3">
    <source>
        <dbReference type="ARBA" id="ARBA00007321"/>
    </source>
</evidence>
<dbReference type="InterPro" id="IPR018464">
    <property type="entry name" value="CENP-O"/>
</dbReference>
<dbReference type="Proteomes" id="UP000694871">
    <property type="component" value="Unplaced"/>
</dbReference>
<evidence type="ECO:0000256" key="8">
    <source>
        <dbReference type="SAM" id="MobiDB-lite"/>
    </source>
</evidence>
<reference evidence="10" key="1">
    <citation type="submission" date="2025-08" db="UniProtKB">
        <authorList>
            <consortium name="RefSeq"/>
        </authorList>
    </citation>
    <scope>IDENTIFICATION</scope>
</reference>
<evidence type="ECO:0000256" key="2">
    <source>
        <dbReference type="ARBA" id="ARBA00004584"/>
    </source>
</evidence>
<dbReference type="Pfam" id="PF09496">
    <property type="entry name" value="CENP-O"/>
    <property type="match status" value="1"/>
</dbReference>
<sequence length="315" mass="34970">MGESTASLRDGVLSHLESLEASSHQLALKQGEGEQHQEKVARLKARIQELRRQRDRMKAKLSMSHPGLTEGRDSTQRAKTPQAEGASTQAALEWKVNNIKNLLQMFRLTGISGKLTREGACLCISTAFEGTYLDSYYLHLHIRQPVQIQRHTVPAFIPLKQIADEYLQTDIRRFFSVLSGHLNAYVGRKFQAEQLQEHFAAFLAGPLQGNSLYNLLEFSYGVEPEGKIFPFSAKLAYRDPMCILPTEASVACKEDAAASEVEMAASHQSLFHEKPLQEVFRSFTDLTENLSQAVLLELPASSKGVPSDPGKASAV</sequence>
<keyword evidence="9" id="KW-1185">Reference proteome</keyword>